<organism evidence="2 3">
    <name type="scientific">Ophiobolus disseminans</name>
    <dbReference type="NCBI Taxonomy" id="1469910"/>
    <lineage>
        <taxon>Eukaryota</taxon>
        <taxon>Fungi</taxon>
        <taxon>Dikarya</taxon>
        <taxon>Ascomycota</taxon>
        <taxon>Pezizomycotina</taxon>
        <taxon>Dothideomycetes</taxon>
        <taxon>Pleosporomycetidae</taxon>
        <taxon>Pleosporales</taxon>
        <taxon>Pleosporineae</taxon>
        <taxon>Phaeosphaeriaceae</taxon>
        <taxon>Ophiobolus</taxon>
    </lineage>
</organism>
<accession>A0A6A7A671</accession>
<feature type="compositionally biased region" description="Basic and acidic residues" evidence="1">
    <location>
        <begin position="33"/>
        <end position="43"/>
    </location>
</feature>
<feature type="compositionally biased region" description="Low complexity" evidence="1">
    <location>
        <begin position="343"/>
        <end position="355"/>
    </location>
</feature>
<sequence>MTQSGELKVRGTAPGPYGPGNPPPPPPGPPPRNTDRKRSRDSAVDLPAPPPQSPSSAKKYEKSFRKLNSRQKKFRKQAMDNARFNESRDRGRSRSPVRGEGRGSQVRNREEPFLNGNGTGGYQGRTSLSGSQDRRQPLKQARQFTPDQILDETYGRLSPGMDGRDSYRQTSVDTHRRPVARNEWPEDQSWSPRQTVDAPGYASQEHTGWQAQVTPSPNQPTLGHGEGTGGHMQKHGIASLPPRPPSQAFNIEDEVDWGDDDPAGMPEPIRSSTLPTYSDAYAAYSDRIPQHKGQTQEQAFSPVHDEQPRQQQSWRGSDHQPIWKEETHQDTWNGGDHKKPWKGQNQQPQHQNGPPLWGPDPNQRPPKTRSGKPRQRDFNGPDYVDMTPFKKPVDRAQSFESLLQPDPALVQGPQVPETVYDLRKYDGHITALHKGLPPKQRFINGNGKVAPYVYGTVQGLDLGLCFSTFCTGFKCEMGVKCAWRHHPLTKSEREWILAKGGSRGKRFLENLVHYWAVPEVPVPGASMHDR</sequence>
<protein>
    <submittedName>
        <fullName evidence="2">Uncharacterized protein</fullName>
    </submittedName>
</protein>
<feature type="compositionally biased region" description="Basic residues" evidence="1">
    <location>
        <begin position="65"/>
        <end position="76"/>
    </location>
</feature>
<feature type="compositionally biased region" description="Basic and acidic residues" evidence="1">
    <location>
        <begin position="83"/>
        <end position="112"/>
    </location>
</feature>
<dbReference type="Proteomes" id="UP000799424">
    <property type="component" value="Unassembled WGS sequence"/>
</dbReference>
<dbReference type="EMBL" id="MU006222">
    <property type="protein sequence ID" value="KAF2828653.1"/>
    <property type="molecule type" value="Genomic_DNA"/>
</dbReference>
<proteinExistence type="predicted"/>
<feature type="region of interest" description="Disordered" evidence="1">
    <location>
        <begin position="1"/>
        <end position="386"/>
    </location>
</feature>
<dbReference type="AlphaFoldDB" id="A0A6A7A671"/>
<evidence type="ECO:0000313" key="2">
    <source>
        <dbReference type="EMBL" id="KAF2828653.1"/>
    </source>
</evidence>
<feature type="compositionally biased region" description="Acidic residues" evidence="1">
    <location>
        <begin position="251"/>
        <end position="262"/>
    </location>
</feature>
<evidence type="ECO:0000256" key="1">
    <source>
        <dbReference type="SAM" id="MobiDB-lite"/>
    </source>
</evidence>
<feature type="compositionally biased region" description="Basic and acidic residues" evidence="1">
    <location>
        <begin position="316"/>
        <end position="329"/>
    </location>
</feature>
<reference evidence="2" key="1">
    <citation type="journal article" date="2020" name="Stud. Mycol.">
        <title>101 Dothideomycetes genomes: a test case for predicting lifestyles and emergence of pathogens.</title>
        <authorList>
            <person name="Haridas S."/>
            <person name="Albert R."/>
            <person name="Binder M."/>
            <person name="Bloem J."/>
            <person name="Labutti K."/>
            <person name="Salamov A."/>
            <person name="Andreopoulos B."/>
            <person name="Baker S."/>
            <person name="Barry K."/>
            <person name="Bills G."/>
            <person name="Bluhm B."/>
            <person name="Cannon C."/>
            <person name="Castanera R."/>
            <person name="Culley D."/>
            <person name="Daum C."/>
            <person name="Ezra D."/>
            <person name="Gonzalez J."/>
            <person name="Henrissat B."/>
            <person name="Kuo A."/>
            <person name="Liang C."/>
            <person name="Lipzen A."/>
            <person name="Lutzoni F."/>
            <person name="Magnuson J."/>
            <person name="Mondo S."/>
            <person name="Nolan M."/>
            <person name="Ohm R."/>
            <person name="Pangilinan J."/>
            <person name="Park H.-J."/>
            <person name="Ramirez L."/>
            <person name="Alfaro M."/>
            <person name="Sun H."/>
            <person name="Tritt A."/>
            <person name="Yoshinaga Y."/>
            <person name="Zwiers L.-H."/>
            <person name="Turgeon B."/>
            <person name="Goodwin S."/>
            <person name="Spatafora J."/>
            <person name="Crous P."/>
            <person name="Grigoriev I."/>
        </authorList>
    </citation>
    <scope>NUCLEOTIDE SEQUENCE</scope>
    <source>
        <strain evidence="2">CBS 113818</strain>
    </source>
</reference>
<feature type="compositionally biased region" description="Pro residues" evidence="1">
    <location>
        <begin position="16"/>
        <end position="32"/>
    </location>
</feature>
<feature type="compositionally biased region" description="Polar residues" evidence="1">
    <location>
        <begin position="204"/>
        <end position="221"/>
    </location>
</feature>
<name>A0A6A7A671_9PLEO</name>
<gene>
    <name evidence="2" type="ORF">CC86DRAFT_196317</name>
</gene>
<evidence type="ECO:0000313" key="3">
    <source>
        <dbReference type="Proteomes" id="UP000799424"/>
    </source>
</evidence>
<keyword evidence="3" id="KW-1185">Reference proteome</keyword>
<dbReference type="OrthoDB" id="3797593at2759"/>